<dbReference type="PANTHER" id="PTHR11595:SF21">
    <property type="entry name" value="ELONGATION FACTOR 1-BETA"/>
    <property type="match status" value="1"/>
</dbReference>
<dbReference type="RefSeq" id="XP_641132.1">
    <property type="nucleotide sequence ID" value="XM_636040.1"/>
</dbReference>
<dbReference type="dictyBase" id="DDB_G0280703"/>
<dbReference type="PhylomeDB" id="Q54UZ9"/>
<keyword evidence="6" id="KW-1185">Reference proteome</keyword>
<dbReference type="Gene3D" id="3.30.70.60">
    <property type="match status" value="1"/>
</dbReference>
<dbReference type="PaxDb" id="44689-DDB0232191"/>
<dbReference type="InterPro" id="IPR036219">
    <property type="entry name" value="eEF-1beta-like_sf"/>
</dbReference>
<dbReference type="FunFam" id="3.30.70.60:FF:000001">
    <property type="entry name" value="Elongation factor 1-beta 1 like"/>
    <property type="match status" value="1"/>
</dbReference>
<dbReference type="EMBL" id="AAFI02000037">
    <property type="protein sequence ID" value="EAL67153.1"/>
    <property type="molecule type" value="Genomic_DNA"/>
</dbReference>
<dbReference type="SUPFAM" id="SSF54984">
    <property type="entry name" value="eEF-1beta-like"/>
    <property type="match status" value="1"/>
</dbReference>
<dbReference type="InterPro" id="IPR014717">
    <property type="entry name" value="Transl_elong_EF1B/ribsomal_bS6"/>
</dbReference>
<dbReference type="GeneID" id="8622690"/>
<comment type="caution">
    <text evidence="5">The sequence shown here is derived from an EMBL/GenBank/DDBJ whole genome shotgun (WGS) entry which is preliminary data.</text>
</comment>
<reference evidence="5 6" key="1">
    <citation type="journal article" date="2005" name="Nature">
        <title>The genome of the social amoeba Dictyostelium discoideum.</title>
        <authorList>
            <consortium name="The Dictyostelium discoideum Sequencing Consortium"/>
            <person name="Eichinger L."/>
            <person name="Pachebat J.A."/>
            <person name="Glockner G."/>
            <person name="Rajandream M.A."/>
            <person name="Sucgang R."/>
            <person name="Berriman M."/>
            <person name="Song J."/>
            <person name="Olsen R."/>
            <person name="Szafranski K."/>
            <person name="Xu Q."/>
            <person name="Tunggal B."/>
            <person name="Kummerfeld S."/>
            <person name="Madera M."/>
            <person name="Konfortov B.A."/>
            <person name="Rivero F."/>
            <person name="Bankier A.T."/>
            <person name="Lehmann R."/>
            <person name="Hamlin N."/>
            <person name="Davies R."/>
            <person name="Gaudet P."/>
            <person name="Fey P."/>
            <person name="Pilcher K."/>
            <person name="Chen G."/>
            <person name="Saunders D."/>
            <person name="Sodergren E."/>
            <person name="Davis P."/>
            <person name="Kerhornou A."/>
            <person name="Nie X."/>
            <person name="Hall N."/>
            <person name="Anjard C."/>
            <person name="Hemphill L."/>
            <person name="Bason N."/>
            <person name="Farbrother P."/>
            <person name="Desany B."/>
            <person name="Just E."/>
            <person name="Morio T."/>
            <person name="Rost R."/>
            <person name="Churcher C."/>
            <person name="Cooper J."/>
            <person name="Haydock S."/>
            <person name="van Driessche N."/>
            <person name="Cronin A."/>
            <person name="Goodhead I."/>
            <person name="Muzny D."/>
            <person name="Mourier T."/>
            <person name="Pain A."/>
            <person name="Lu M."/>
            <person name="Harper D."/>
            <person name="Lindsay R."/>
            <person name="Hauser H."/>
            <person name="James K."/>
            <person name="Quiles M."/>
            <person name="Madan Babu M."/>
            <person name="Saito T."/>
            <person name="Buchrieser C."/>
            <person name="Wardroper A."/>
            <person name="Felder M."/>
            <person name="Thangavelu M."/>
            <person name="Johnson D."/>
            <person name="Knights A."/>
            <person name="Loulseged H."/>
            <person name="Mungall K."/>
            <person name="Oliver K."/>
            <person name="Price C."/>
            <person name="Quail M.A."/>
            <person name="Urushihara H."/>
            <person name="Hernandez J."/>
            <person name="Rabbinowitsch E."/>
            <person name="Steffen D."/>
            <person name="Sanders M."/>
            <person name="Ma J."/>
            <person name="Kohara Y."/>
            <person name="Sharp S."/>
            <person name="Simmonds M."/>
            <person name="Spiegler S."/>
            <person name="Tivey A."/>
            <person name="Sugano S."/>
            <person name="White B."/>
            <person name="Walker D."/>
            <person name="Woodward J."/>
            <person name="Winckler T."/>
            <person name="Tanaka Y."/>
            <person name="Shaulsky G."/>
            <person name="Schleicher M."/>
            <person name="Weinstock G."/>
            <person name="Rosenthal A."/>
            <person name="Cox E.C."/>
            <person name="Chisholm R.L."/>
            <person name="Gibbs R."/>
            <person name="Loomis W.F."/>
            <person name="Platzer M."/>
            <person name="Kay R.R."/>
            <person name="Williams J."/>
            <person name="Dear P.H."/>
            <person name="Noegel A.A."/>
            <person name="Barrell B."/>
            <person name="Kuspa A."/>
        </authorList>
    </citation>
    <scope>NUCLEOTIDE SEQUENCE [LARGE SCALE GENOMIC DNA]</scope>
    <source>
        <strain evidence="5 6">AX4</strain>
    </source>
</reference>
<dbReference type="InterPro" id="IPR014038">
    <property type="entry name" value="EF1B_bsu/dsu_GNE"/>
</dbReference>
<evidence type="ECO:0000256" key="1">
    <source>
        <dbReference type="ARBA" id="ARBA00007411"/>
    </source>
</evidence>
<dbReference type="InParanoid" id="Q54UZ9"/>
<dbReference type="AlphaFoldDB" id="Q54UZ9"/>
<evidence type="ECO:0000256" key="3">
    <source>
        <dbReference type="ARBA" id="ARBA00022917"/>
    </source>
</evidence>
<feature type="domain" description="Translation elongation factor EF1B beta/delta subunit guanine nucleotide exchange" evidence="4">
    <location>
        <begin position="4"/>
        <end position="87"/>
    </location>
</feature>
<dbReference type="SMR" id="Q54UZ9"/>
<sequence length="89" mass="10230">MTGKISVVFRVSPWDEETDIKKVEERVRSISKEGLHWGDSKNESVFGDIKVLKILAVIEPSVSVDEIEQEISDFDDLVQVIIFFYLFPI</sequence>
<proteinExistence type="inferred from homology"/>
<dbReference type="Pfam" id="PF00736">
    <property type="entry name" value="EF1_GNE"/>
    <property type="match status" value="1"/>
</dbReference>
<name>Q54UZ9_DICDI</name>
<accession>Q54UZ9</accession>
<dbReference type="HOGENOM" id="CLU_050172_4_1_1"/>
<dbReference type="STRING" id="44689.Q54UZ9"/>
<gene>
    <name evidence="5" type="ORF">DDB_G0280703</name>
</gene>
<evidence type="ECO:0000259" key="4">
    <source>
        <dbReference type="SMART" id="SM00888"/>
    </source>
</evidence>
<dbReference type="GO" id="GO:0003746">
    <property type="term" value="F:translation elongation factor activity"/>
    <property type="evidence" value="ECO:0007669"/>
    <property type="project" value="UniProtKB-KW"/>
</dbReference>
<dbReference type="GO" id="GO:0005853">
    <property type="term" value="C:eukaryotic translation elongation factor 1 complex"/>
    <property type="evidence" value="ECO:0007669"/>
    <property type="project" value="InterPro"/>
</dbReference>
<dbReference type="PANTHER" id="PTHR11595">
    <property type="entry name" value="EF-HAND AND COILED-COIL DOMAIN-CONTAINING FAMILY MEMBER"/>
    <property type="match status" value="1"/>
</dbReference>
<dbReference type="InterPro" id="IPR049720">
    <property type="entry name" value="EF1B_bsu/dsu"/>
</dbReference>
<keyword evidence="2 5" id="KW-0251">Elongation factor</keyword>
<dbReference type="SMART" id="SM00888">
    <property type="entry name" value="EF1_GNE"/>
    <property type="match status" value="1"/>
</dbReference>
<dbReference type="KEGG" id="ddi:DDB_G0280703"/>
<dbReference type="VEuPathDB" id="AmoebaDB:DDB_G0280703"/>
<comment type="similarity">
    <text evidence="1">Belongs to the EF-1-beta/EF-1-delta family.</text>
</comment>
<evidence type="ECO:0000313" key="6">
    <source>
        <dbReference type="Proteomes" id="UP000002195"/>
    </source>
</evidence>
<dbReference type="eggNOG" id="KOG1668">
    <property type="taxonomic scope" value="Eukaryota"/>
</dbReference>
<evidence type="ECO:0000256" key="2">
    <source>
        <dbReference type="ARBA" id="ARBA00022768"/>
    </source>
</evidence>
<protein>
    <submittedName>
        <fullName evidence="5">Elongation factor 1b-related protein</fullName>
    </submittedName>
</protein>
<dbReference type="Proteomes" id="UP000002195">
    <property type="component" value="Unassembled WGS sequence"/>
</dbReference>
<organism evidence="5 6">
    <name type="scientific">Dictyostelium discoideum</name>
    <name type="common">Social amoeba</name>
    <dbReference type="NCBI Taxonomy" id="44689"/>
    <lineage>
        <taxon>Eukaryota</taxon>
        <taxon>Amoebozoa</taxon>
        <taxon>Evosea</taxon>
        <taxon>Eumycetozoa</taxon>
        <taxon>Dictyostelia</taxon>
        <taxon>Dictyosteliales</taxon>
        <taxon>Dictyosteliaceae</taxon>
        <taxon>Dictyostelium</taxon>
    </lineage>
</organism>
<evidence type="ECO:0000313" key="5">
    <source>
        <dbReference type="EMBL" id="EAL67153.1"/>
    </source>
</evidence>
<keyword evidence="3" id="KW-0648">Protein biosynthesis</keyword>